<dbReference type="Pfam" id="PF12728">
    <property type="entry name" value="HTH_17"/>
    <property type="match status" value="1"/>
</dbReference>
<organism evidence="2">
    <name type="scientific">marine metagenome</name>
    <dbReference type="NCBI Taxonomy" id="408172"/>
    <lineage>
        <taxon>unclassified sequences</taxon>
        <taxon>metagenomes</taxon>
        <taxon>ecological metagenomes</taxon>
    </lineage>
</organism>
<evidence type="ECO:0000259" key="1">
    <source>
        <dbReference type="Pfam" id="PF12728"/>
    </source>
</evidence>
<protein>
    <recommendedName>
        <fullName evidence="1">Helix-turn-helix domain-containing protein</fullName>
    </recommendedName>
</protein>
<evidence type="ECO:0000313" key="2">
    <source>
        <dbReference type="EMBL" id="SVC50939.1"/>
    </source>
</evidence>
<dbReference type="InterPro" id="IPR041657">
    <property type="entry name" value="HTH_17"/>
</dbReference>
<dbReference type="AlphaFoldDB" id="A0A382MQ44"/>
<sequence length="61" mass="6787">MKKLLKIREAAEALGGCVSVTTLLRQCQDGNIPSVRIGARWLIPAWWVDDLGARPDDRNPD</sequence>
<gene>
    <name evidence="2" type="ORF">METZ01_LOCUS303793</name>
</gene>
<accession>A0A382MQ44</accession>
<reference evidence="2" key="1">
    <citation type="submission" date="2018-05" db="EMBL/GenBank/DDBJ databases">
        <authorList>
            <person name="Lanie J.A."/>
            <person name="Ng W.-L."/>
            <person name="Kazmierczak K.M."/>
            <person name="Andrzejewski T.M."/>
            <person name="Davidsen T.M."/>
            <person name="Wayne K.J."/>
            <person name="Tettelin H."/>
            <person name="Glass J.I."/>
            <person name="Rusch D."/>
            <person name="Podicherti R."/>
            <person name="Tsui H.-C.T."/>
            <person name="Winkler M.E."/>
        </authorList>
    </citation>
    <scope>NUCLEOTIDE SEQUENCE</scope>
</reference>
<feature type="domain" description="Helix-turn-helix" evidence="1">
    <location>
        <begin position="4"/>
        <end position="45"/>
    </location>
</feature>
<name>A0A382MQ44_9ZZZZ</name>
<proteinExistence type="predicted"/>
<dbReference type="EMBL" id="UINC01095117">
    <property type="protein sequence ID" value="SVC50939.1"/>
    <property type="molecule type" value="Genomic_DNA"/>
</dbReference>